<dbReference type="Proteomes" id="UP000032266">
    <property type="component" value="Chromosome"/>
</dbReference>
<dbReference type="SUPFAM" id="SSF55347">
    <property type="entry name" value="Glyceraldehyde-3-phosphate dehydrogenase-like, C-terminal domain"/>
    <property type="match status" value="1"/>
</dbReference>
<evidence type="ECO:0000256" key="6">
    <source>
        <dbReference type="HAMAP-Rule" id="MF_01110"/>
    </source>
</evidence>
<dbReference type="Gene3D" id="3.40.50.720">
    <property type="entry name" value="NAD(P)-binding Rossmann-like Domain"/>
    <property type="match status" value="1"/>
</dbReference>
<evidence type="ECO:0000256" key="1">
    <source>
        <dbReference type="ARBA" id="ARBA00022490"/>
    </source>
</evidence>
<organism evidence="8 9">
    <name type="scientific">Gynuella sunshinyii YC6258</name>
    <dbReference type="NCBI Taxonomy" id="1445510"/>
    <lineage>
        <taxon>Bacteria</taxon>
        <taxon>Pseudomonadati</taxon>
        <taxon>Pseudomonadota</taxon>
        <taxon>Gammaproteobacteria</taxon>
        <taxon>Oceanospirillales</taxon>
        <taxon>Saccharospirillaceae</taxon>
        <taxon>Gynuella</taxon>
    </lineage>
</organism>
<evidence type="ECO:0000313" key="9">
    <source>
        <dbReference type="Proteomes" id="UP000032266"/>
    </source>
</evidence>
<dbReference type="AlphaFoldDB" id="A0A0C5VIB8"/>
<dbReference type="HOGENOM" id="CLU_077118_0_0_6"/>
<accession>A0A0C5VIB8</accession>
<dbReference type="Pfam" id="PF01118">
    <property type="entry name" value="Semialdhyde_dh"/>
    <property type="match status" value="1"/>
</dbReference>
<keyword evidence="4 6" id="KW-0521">NADP</keyword>
<dbReference type="SUPFAM" id="SSF51735">
    <property type="entry name" value="NAD(P)-binding Rossmann-fold domains"/>
    <property type="match status" value="1"/>
</dbReference>
<dbReference type="Pfam" id="PF22698">
    <property type="entry name" value="Semialdhyde_dhC_1"/>
    <property type="match status" value="1"/>
</dbReference>
<dbReference type="OrthoDB" id="9801289at2"/>
<dbReference type="InterPro" id="IPR010136">
    <property type="entry name" value="AGPR_type-2"/>
</dbReference>
<evidence type="ECO:0000259" key="7">
    <source>
        <dbReference type="SMART" id="SM00859"/>
    </source>
</evidence>
<dbReference type="GO" id="GO:0005737">
    <property type="term" value="C:cytoplasm"/>
    <property type="evidence" value="ECO:0007669"/>
    <property type="project" value="UniProtKB-SubCell"/>
</dbReference>
<keyword evidence="9" id="KW-1185">Reference proteome</keyword>
<dbReference type="EMBL" id="CP007142">
    <property type="protein sequence ID" value="AJQ94412.1"/>
    <property type="molecule type" value="Genomic_DNA"/>
</dbReference>
<gene>
    <name evidence="6" type="primary">argC</name>
    <name evidence="8" type="ORF">YC6258_02374</name>
</gene>
<dbReference type="STRING" id="1445510.YC6258_02374"/>
<dbReference type="InterPro" id="IPR000534">
    <property type="entry name" value="Semialdehyde_DH_NAD-bd"/>
</dbReference>
<dbReference type="CDD" id="cd23935">
    <property type="entry name" value="AGPR_2_C"/>
    <property type="match status" value="1"/>
</dbReference>
<comment type="pathway">
    <text evidence="6">Amino-acid biosynthesis; L-arginine biosynthesis; N(2)-acetyl-L-ornithine from L-glutamate: step 3/4.</text>
</comment>
<dbReference type="GO" id="GO:0051287">
    <property type="term" value="F:NAD binding"/>
    <property type="evidence" value="ECO:0007669"/>
    <property type="project" value="InterPro"/>
</dbReference>
<dbReference type="PANTHER" id="PTHR32338">
    <property type="entry name" value="N-ACETYL-GAMMA-GLUTAMYL-PHOSPHATE REDUCTASE, CHLOROPLASTIC-RELATED-RELATED"/>
    <property type="match status" value="1"/>
</dbReference>
<comment type="catalytic activity">
    <reaction evidence="6">
        <text>N-acetyl-L-glutamate 5-semialdehyde + phosphate + NADP(+) = N-acetyl-L-glutamyl 5-phosphate + NADPH + H(+)</text>
        <dbReference type="Rhea" id="RHEA:21588"/>
        <dbReference type="ChEBI" id="CHEBI:15378"/>
        <dbReference type="ChEBI" id="CHEBI:29123"/>
        <dbReference type="ChEBI" id="CHEBI:43474"/>
        <dbReference type="ChEBI" id="CHEBI:57783"/>
        <dbReference type="ChEBI" id="CHEBI:57936"/>
        <dbReference type="ChEBI" id="CHEBI:58349"/>
        <dbReference type="EC" id="1.2.1.38"/>
    </reaction>
</comment>
<dbReference type="InterPro" id="IPR058924">
    <property type="entry name" value="AGPR_dimerisation_dom"/>
</dbReference>
<dbReference type="GO" id="GO:0006526">
    <property type="term" value="P:L-arginine biosynthetic process"/>
    <property type="evidence" value="ECO:0007669"/>
    <property type="project" value="UniProtKB-UniRule"/>
</dbReference>
<comment type="similarity">
    <text evidence="6">Belongs to the NAGSA dehydrogenase family. Type 2 subfamily.</text>
</comment>
<dbReference type="SMART" id="SM00859">
    <property type="entry name" value="Semialdhyde_dh"/>
    <property type="match status" value="1"/>
</dbReference>
<feature type="active site" evidence="6">
    <location>
        <position position="116"/>
    </location>
</feature>
<evidence type="ECO:0000313" key="8">
    <source>
        <dbReference type="EMBL" id="AJQ94412.1"/>
    </source>
</evidence>
<dbReference type="Gene3D" id="3.30.360.10">
    <property type="entry name" value="Dihydrodipicolinate Reductase, domain 2"/>
    <property type="match status" value="1"/>
</dbReference>
<evidence type="ECO:0000256" key="4">
    <source>
        <dbReference type="ARBA" id="ARBA00022857"/>
    </source>
</evidence>
<dbReference type="GO" id="GO:0003942">
    <property type="term" value="F:N-acetyl-gamma-glutamyl-phosphate reductase activity"/>
    <property type="evidence" value="ECO:0007669"/>
    <property type="project" value="UniProtKB-UniRule"/>
</dbReference>
<dbReference type="KEGG" id="gsn:YC6258_02374"/>
<keyword evidence="5 6" id="KW-0560">Oxidoreductase</keyword>
<evidence type="ECO:0000256" key="5">
    <source>
        <dbReference type="ARBA" id="ARBA00023002"/>
    </source>
</evidence>
<dbReference type="CDD" id="cd17896">
    <property type="entry name" value="AGPR_2_N"/>
    <property type="match status" value="1"/>
</dbReference>
<keyword evidence="2 6" id="KW-0055">Arginine biosynthesis</keyword>
<feature type="domain" description="Semialdehyde dehydrogenase NAD-binding" evidence="7">
    <location>
        <begin position="4"/>
        <end position="105"/>
    </location>
</feature>
<dbReference type="EC" id="1.2.1.38" evidence="6"/>
<reference evidence="8 9" key="1">
    <citation type="submission" date="2014-01" db="EMBL/GenBank/DDBJ databases">
        <title>Full genme sequencing of cellulolytic bacterium Gynuella sunshinyii YC6258T gen. nov., sp. nov.</title>
        <authorList>
            <person name="Khan H."/>
            <person name="Chung E.J."/>
            <person name="Chung Y.R."/>
        </authorList>
    </citation>
    <scope>NUCLEOTIDE SEQUENCE [LARGE SCALE GENOMIC DNA]</scope>
    <source>
        <strain evidence="8 9">YC6258</strain>
    </source>
</reference>
<evidence type="ECO:0000256" key="3">
    <source>
        <dbReference type="ARBA" id="ARBA00022605"/>
    </source>
</evidence>
<comment type="function">
    <text evidence="6">Catalyzes the NADPH-dependent reduction of N-acetyl-5-glutamyl phosphate to yield N-acetyl-L-glutamate 5-semialdehyde.</text>
</comment>
<name>A0A0C5VIB8_9GAMM</name>
<comment type="subcellular location">
    <subcellularLocation>
        <location evidence="6">Cytoplasm</location>
    </subcellularLocation>
</comment>
<proteinExistence type="inferred from homology"/>
<dbReference type="NCBIfam" id="TIGR01851">
    <property type="entry name" value="argC_other"/>
    <property type="match status" value="1"/>
</dbReference>
<protein>
    <recommendedName>
        <fullName evidence="6">N-acetyl-gamma-glutamyl-phosphate reductase</fullName>
        <shortName evidence="6">AGPR</shortName>
        <ecNumber evidence="6">1.2.1.38</ecNumber>
    </recommendedName>
    <alternativeName>
        <fullName evidence="6">N-acetyl-glutamate semialdehyde dehydrogenase</fullName>
        <shortName evidence="6">NAGSA dehydrogenase</shortName>
    </alternativeName>
</protein>
<dbReference type="InterPro" id="IPR036291">
    <property type="entry name" value="NAD(P)-bd_dom_sf"/>
</dbReference>
<dbReference type="HAMAP" id="MF_01110">
    <property type="entry name" value="ArgC_type2"/>
    <property type="match status" value="1"/>
</dbReference>
<dbReference type="UniPathway" id="UPA00068">
    <property type="reaction ID" value="UER00108"/>
</dbReference>
<evidence type="ECO:0000256" key="2">
    <source>
        <dbReference type="ARBA" id="ARBA00022571"/>
    </source>
</evidence>
<dbReference type="PATRIC" id="fig|1445510.3.peg.2330"/>
<dbReference type="RefSeq" id="WP_044616945.1">
    <property type="nucleotide sequence ID" value="NZ_CP007142.1"/>
</dbReference>
<dbReference type="InterPro" id="IPR050085">
    <property type="entry name" value="AGPR"/>
</dbReference>
<sequence length="315" mass="35177">MSYKIYVDGQSGTTGLQIHERLSQYSDLELLTIDPDKRRDPEERKRLLNEADLVFLCLPDEAARESVALIDNPNTRVIDASTAHRVTDGWVYGLPEYDQAQRDRIRNSMRVAVTGCHAAASILSLKPLREAGVIAGDYPVTLHSITGYSGGGKNMIEQYEHSEDDFLTSPRHYALGLQHKHLPEIRRYADLQANPVFLPIVSNFYQGLAVTLPLHKVLCSSQYSIADIREVYRRYYDQQSFVRVLGQDDSVGVEPGFFDVQACNGTNRADIAVLGNDDQVVVITRLDNLGKGASGAAIQCMNIMLGFEEDRSLKQ</sequence>
<dbReference type="PANTHER" id="PTHR32338:SF10">
    <property type="entry name" value="N-ACETYL-GAMMA-GLUTAMYL-PHOSPHATE REDUCTASE, CHLOROPLASTIC-RELATED"/>
    <property type="match status" value="1"/>
</dbReference>
<keyword evidence="3 6" id="KW-0028">Amino-acid biosynthesis</keyword>
<keyword evidence="1 6" id="KW-0963">Cytoplasm</keyword>